<organism evidence="3 4">
    <name type="scientific">Piromyces finnis</name>
    <dbReference type="NCBI Taxonomy" id="1754191"/>
    <lineage>
        <taxon>Eukaryota</taxon>
        <taxon>Fungi</taxon>
        <taxon>Fungi incertae sedis</taxon>
        <taxon>Chytridiomycota</taxon>
        <taxon>Chytridiomycota incertae sedis</taxon>
        <taxon>Neocallimastigomycetes</taxon>
        <taxon>Neocallimastigales</taxon>
        <taxon>Neocallimastigaceae</taxon>
        <taxon>Piromyces</taxon>
    </lineage>
</organism>
<proteinExistence type="inferred from homology"/>
<name>A0A1Y1VFQ7_9FUNG</name>
<dbReference type="InterPro" id="IPR000806">
    <property type="entry name" value="RabGDI"/>
</dbReference>
<dbReference type="GO" id="GO:0016192">
    <property type="term" value="P:vesicle-mediated transport"/>
    <property type="evidence" value="ECO:0007669"/>
    <property type="project" value="TreeGrafter"/>
</dbReference>
<dbReference type="Gene3D" id="3.30.519.10">
    <property type="entry name" value="Guanine Nucleotide Dissociation Inhibitor, domain 2"/>
    <property type="match status" value="1"/>
</dbReference>
<reference evidence="3 4" key="1">
    <citation type="submission" date="2016-08" db="EMBL/GenBank/DDBJ databases">
        <title>Genomes of anaerobic fungi encode conserved fungal cellulosomes for biomass hydrolysis.</title>
        <authorList>
            <consortium name="DOE Joint Genome Institute"/>
            <person name="Haitjema C.H."/>
            <person name="Gilmore S.P."/>
            <person name="Henske J.K."/>
            <person name="Solomon K.V."/>
            <person name="De Groot R."/>
            <person name="Kuo A."/>
            <person name="Mondo S.J."/>
            <person name="Salamov A.A."/>
            <person name="Labutti K."/>
            <person name="Zhao Z."/>
            <person name="Chiniquy J."/>
            <person name="Barry K."/>
            <person name="Brewer H.M."/>
            <person name="Purvine S.O."/>
            <person name="Wright A.T."/>
            <person name="Boxma B."/>
            <person name="Van Alen T."/>
            <person name="Hackstein J.H."/>
            <person name="Baker S.E."/>
            <person name="Grigoriev I.V."/>
            <person name="O'Malley M.A."/>
        </authorList>
    </citation>
    <scope>NUCLEOTIDE SEQUENCE [LARGE SCALE GENOMIC DNA]</scope>
    <source>
        <strain evidence="4">finn</strain>
    </source>
</reference>
<dbReference type="Pfam" id="PF00996">
    <property type="entry name" value="GDI"/>
    <property type="match status" value="1"/>
</dbReference>
<dbReference type="AlphaFoldDB" id="A0A1Y1VFQ7"/>
<dbReference type="InterPro" id="IPR036188">
    <property type="entry name" value="FAD/NAD-bd_sf"/>
</dbReference>
<dbReference type="EMBL" id="MCFH01000010">
    <property type="protein sequence ID" value="ORX54679.1"/>
    <property type="molecule type" value="Genomic_DNA"/>
</dbReference>
<keyword evidence="4" id="KW-1185">Reference proteome</keyword>
<dbReference type="GO" id="GO:0007264">
    <property type="term" value="P:small GTPase-mediated signal transduction"/>
    <property type="evidence" value="ECO:0007669"/>
    <property type="project" value="InterPro"/>
</dbReference>
<dbReference type="FunFam" id="3.50.50.60:FF:000232">
    <property type="entry name" value="Rab GDP dissociation inhibitor"/>
    <property type="match status" value="1"/>
</dbReference>
<dbReference type="SUPFAM" id="SSF54373">
    <property type="entry name" value="FAD-linked reductases, C-terminal domain"/>
    <property type="match status" value="1"/>
</dbReference>
<comment type="similarity">
    <text evidence="1 2">Belongs to the Rab GDI family.</text>
</comment>
<dbReference type="PRINTS" id="PR00892">
    <property type="entry name" value="RABGDI"/>
</dbReference>
<accession>A0A1Y1VFQ7</accession>
<dbReference type="Gene3D" id="1.10.405.10">
    <property type="entry name" value="Guanine Nucleotide Dissociation Inhibitor, domain 1"/>
    <property type="match status" value="1"/>
</dbReference>
<evidence type="ECO:0000256" key="1">
    <source>
        <dbReference type="ARBA" id="ARBA00005593"/>
    </source>
</evidence>
<reference evidence="3 4" key="2">
    <citation type="submission" date="2016-08" db="EMBL/GenBank/DDBJ databases">
        <title>Pervasive Adenine N6-methylation of Active Genes in Fungi.</title>
        <authorList>
            <consortium name="DOE Joint Genome Institute"/>
            <person name="Mondo S.J."/>
            <person name="Dannebaum R.O."/>
            <person name="Kuo R.C."/>
            <person name="Labutti K."/>
            <person name="Haridas S."/>
            <person name="Kuo A."/>
            <person name="Salamov A."/>
            <person name="Ahrendt S.R."/>
            <person name="Lipzen A."/>
            <person name="Sullivan W."/>
            <person name="Andreopoulos W.B."/>
            <person name="Clum A."/>
            <person name="Lindquist E."/>
            <person name="Daum C."/>
            <person name="Ramamoorthy G.K."/>
            <person name="Gryganskyi A."/>
            <person name="Culley D."/>
            <person name="Magnuson J.K."/>
            <person name="James T.Y."/>
            <person name="O'Malley M.A."/>
            <person name="Stajich J.E."/>
            <person name="Spatafora J.W."/>
            <person name="Visel A."/>
            <person name="Grigoriev I.V."/>
        </authorList>
    </citation>
    <scope>NUCLEOTIDE SEQUENCE [LARGE SCALE GENOMIC DNA]</scope>
    <source>
        <strain evidence="4">finn</strain>
    </source>
</reference>
<evidence type="ECO:0000256" key="2">
    <source>
        <dbReference type="RuleBase" id="RU363124"/>
    </source>
</evidence>
<gene>
    <name evidence="3" type="ORF">BCR36DRAFT_581558</name>
</gene>
<dbReference type="FunFam" id="1.10.405.10:FF:000011">
    <property type="entry name" value="Rab GDP dissociation inhibitor"/>
    <property type="match status" value="1"/>
</dbReference>
<dbReference type="Proteomes" id="UP000193719">
    <property type="component" value="Unassembled WGS sequence"/>
</dbReference>
<dbReference type="GO" id="GO:0005737">
    <property type="term" value="C:cytoplasm"/>
    <property type="evidence" value="ECO:0007669"/>
    <property type="project" value="TreeGrafter"/>
</dbReference>
<evidence type="ECO:0000313" key="3">
    <source>
        <dbReference type="EMBL" id="ORX54679.1"/>
    </source>
</evidence>
<dbReference type="PANTHER" id="PTHR11787">
    <property type="entry name" value="RAB GDP-DISSOCIATION INHIBITOR"/>
    <property type="match status" value="1"/>
</dbReference>
<dbReference type="STRING" id="1754191.A0A1Y1VFQ7"/>
<evidence type="ECO:0000313" key="4">
    <source>
        <dbReference type="Proteomes" id="UP000193719"/>
    </source>
</evidence>
<dbReference type="SUPFAM" id="SSF51905">
    <property type="entry name" value="FAD/NAD(P)-binding domain"/>
    <property type="match status" value="2"/>
</dbReference>
<dbReference type="Gene3D" id="3.50.50.60">
    <property type="entry name" value="FAD/NAD(P)-binding domain"/>
    <property type="match status" value="1"/>
</dbReference>
<dbReference type="PANTHER" id="PTHR11787:SF8">
    <property type="entry name" value="RAB GDP DISSOCIATION INHIBITOR"/>
    <property type="match status" value="1"/>
</dbReference>
<dbReference type="PRINTS" id="PR00891">
    <property type="entry name" value="RABGDIREP"/>
</dbReference>
<dbReference type="GO" id="GO:0005093">
    <property type="term" value="F:Rab GDP-dissociation inhibitor activity"/>
    <property type="evidence" value="ECO:0007669"/>
    <property type="project" value="InterPro"/>
</dbReference>
<comment type="caution">
    <text evidence="3">The sequence shown here is derived from an EMBL/GenBank/DDBJ whole genome shotgun (WGS) entry which is preliminary data.</text>
</comment>
<dbReference type="InterPro" id="IPR018203">
    <property type="entry name" value="GDP_dissociation_inhibitor"/>
</dbReference>
<protein>
    <recommendedName>
        <fullName evidence="2">Rab GDP dissociation inhibitor</fullName>
    </recommendedName>
</protein>
<dbReference type="GO" id="GO:0015031">
    <property type="term" value="P:protein transport"/>
    <property type="evidence" value="ECO:0007669"/>
    <property type="project" value="InterPro"/>
</dbReference>
<sequence>MDEEYDVIVLGTGLTECILSGLLSVEGKKVLHMDRNEYYGGEGASLNITQLYQKFKPGQEIPEKLKGHDREFNVDLIPKFAMASGEFVKILIYTDVTRYTEFKQIAGSYFYYKGDIAKVPVTEKEVVLTSLIGMAEKLRLKSFFEFIQNYDENKPETHQGLDLNTVTMKAVYEKFELEPATMEFLGHALALQLDNSYLDRPAMETYNKIMLYMLSMSKYGKSPYLYPLYGLDELPQGFARLSAIYGGTYMLNKKVDEIVYENGKVIGVKSGDEIAKCKKVICDSSYAKDKVNKVGQVVRAIVIMEHPIANTDNADSVQVIIPQNQVNRKNDIYIASVSSNHNVCPKGFYVAIVSTIVETSEPEKELEPGMKLLGEIVDKFVYVSDIYAPANDGTSDNLFISKSNDATSHFETVCDDVKDLYKRVVGKELTMEGKVVRGDEN</sequence>
<dbReference type="OrthoDB" id="9446342at2759"/>